<organism evidence="1">
    <name type="scientific">gut metagenome</name>
    <dbReference type="NCBI Taxonomy" id="749906"/>
    <lineage>
        <taxon>unclassified sequences</taxon>
        <taxon>metagenomes</taxon>
        <taxon>organismal metagenomes</taxon>
    </lineage>
</organism>
<proteinExistence type="predicted"/>
<accession>J9F9X4</accession>
<name>J9F9X4_9ZZZZ</name>
<reference evidence="1" key="1">
    <citation type="journal article" date="2012" name="PLoS ONE">
        <title>Gene sets for utilization of primary and secondary nutrition supplies in the distal gut of endangered iberian lynx.</title>
        <authorList>
            <person name="Alcaide M."/>
            <person name="Messina E."/>
            <person name="Richter M."/>
            <person name="Bargiela R."/>
            <person name="Peplies J."/>
            <person name="Huws S.A."/>
            <person name="Newbold C.J."/>
            <person name="Golyshin P.N."/>
            <person name="Simon M.A."/>
            <person name="Lopez G."/>
            <person name="Yakimov M.M."/>
            <person name="Ferrer M."/>
        </authorList>
    </citation>
    <scope>NUCLEOTIDE SEQUENCE</scope>
</reference>
<evidence type="ECO:0000313" key="1">
    <source>
        <dbReference type="EMBL" id="EJW91711.1"/>
    </source>
</evidence>
<protein>
    <submittedName>
        <fullName evidence="1">Uncharacterized protein</fullName>
    </submittedName>
</protein>
<dbReference type="EMBL" id="AMCI01008001">
    <property type="protein sequence ID" value="EJW91711.1"/>
    <property type="molecule type" value="Genomic_DNA"/>
</dbReference>
<gene>
    <name evidence="1" type="ORF">EVA_20178</name>
</gene>
<dbReference type="AlphaFoldDB" id="J9F9X4"/>
<comment type="caution">
    <text evidence="1">The sequence shown here is derived from an EMBL/GenBank/DDBJ whole genome shotgun (WGS) entry which is preliminary data.</text>
</comment>
<sequence>MGKTIDLATEVERLISVDENDLILSFNQKMKKVGWINASHMIKGGYACRRWNINHSSPVGEAVGNIEYLRKLPGLLGLGCYLVDKNHTRRKLDPTNHYKLATGEPAKLDGSMGDYMWGWGTKWYYAWWREGSYFYEAASLNPIPGKENYVIPVASVSAIGPATVDRTSMELASVINTTAQYRGGDNNAALDSAFNTQLGRAACKMTAAQAGEYARKKGEGWEAGWYAHHAAIAALFRIIFGTRNMQDAVKPDKDANGLYQGGLGIGASNFGAWYANKDEYNLYPCIPTDAAVDMADGCGEKVIKVKLKAGTTVDVRVPVFFGLKNFFAYMYHWERGILINKKTDGSGEVFVTPKLYSSYSITSLAGMTKVSEVPAAKKANSWEYVSQISMQNLCHKPTVTEATASTYYADGYYNNNDKAGLRVPLVSCHGSVGSLCGPEAVHVNVDGSWTDVYFGVLLCEAAENWDTTPVLVG</sequence>